<reference evidence="2" key="1">
    <citation type="journal article" date="2001" name="Science">
        <title>The sequence of the human genome.</title>
        <authorList>
            <person name="Venter J.C."/>
            <person name="Adams M.D."/>
            <person name="Myers E.W."/>
            <person name="Li P.W."/>
            <person name="Mural R.J."/>
            <person name="Sutton G.G."/>
            <person name="Smith H.O."/>
            <person name="Yandell M."/>
            <person name="Evans C.A."/>
            <person name="Holt R.A."/>
            <person name="Gocayne J.D."/>
            <person name="Amanatides P."/>
            <person name="Ballew R.M."/>
            <person name="Huson D.H."/>
            <person name="Wortman J.R."/>
            <person name="Zhang Q."/>
            <person name="Kodira C.D."/>
            <person name="Zheng X.H."/>
            <person name="Chen L."/>
            <person name="Skupski M."/>
            <person name="Subramanian G."/>
            <person name="Thomas P.D."/>
            <person name="Zhang J."/>
            <person name="Gabor Miklos G.L."/>
            <person name="Nelson C."/>
            <person name="Broder S."/>
            <person name="Clark A.G."/>
            <person name="Nadeau J."/>
            <person name="McKusick V.A."/>
            <person name="Zinder N."/>
            <person name="Levine A.J."/>
            <person name="Roberts R.J."/>
            <person name="Simon M."/>
            <person name="Slayman C."/>
            <person name="Hunkapiller M."/>
            <person name="Bolanos R."/>
            <person name="Delcher A."/>
            <person name="Dew I."/>
            <person name="Fasulo D."/>
            <person name="Flanigan M."/>
            <person name="Florea L."/>
            <person name="Halpern A."/>
            <person name="Hannenhalli S."/>
            <person name="Kravitz S."/>
            <person name="Levy S."/>
            <person name="Mobarry C."/>
            <person name="Reinert K."/>
            <person name="Remington K."/>
            <person name="Abu-Threideh J."/>
            <person name="Beasley E."/>
            <person name="Biddick K."/>
            <person name="Bonazzi V."/>
            <person name="Brandon R."/>
            <person name="Cargill M."/>
            <person name="Chandramouliswaran I."/>
            <person name="Charlab R."/>
            <person name="Chaturvedi K."/>
            <person name="Deng Z."/>
            <person name="Di Francesco V."/>
            <person name="Dunn P."/>
            <person name="Eilbeck K."/>
            <person name="Evangelista C."/>
            <person name="Gabrielian A.E."/>
            <person name="Gan W."/>
            <person name="Ge W."/>
            <person name="Gong F."/>
            <person name="Gu Z."/>
            <person name="Guan P."/>
            <person name="Heiman T.J."/>
            <person name="Higgins M.E."/>
            <person name="Ji R.R."/>
            <person name="Ke Z."/>
            <person name="Ketchum K.A."/>
            <person name="Lai Z."/>
            <person name="Lei Y."/>
            <person name="Li Z."/>
            <person name="Li J."/>
            <person name="Liang Y."/>
            <person name="Lin X."/>
            <person name="Lu F."/>
            <person name="Merkulov G.V."/>
            <person name="Milshina N."/>
            <person name="Moore H.M."/>
            <person name="Naik A.K."/>
            <person name="Narayan V.A."/>
            <person name="Neelam B."/>
            <person name="Nusskern D."/>
            <person name="Rusch D.B."/>
            <person name="Salzberg S."/>
            <person name="Shao W."/>
            <person name="Shue B."/>
            <person name="Sun J."/>
            <person name="Wang Z."/>
            <person name="Wang A."/>
            <person name="Wang X."/>
            <person name="Wang J."/>
            <person name="Wei M."/>
            <person name="Wides R."/>
            <person name="Xiao C."/>
            <person name="Yan C."/>
            <person name="Yao A."/>
            <person name="Ye J."/>
            <person name="Zhan M."/>
            <person name="Zhang W."/>
            <person name="Zhang H."/>
            <person name="Zhao Q."/>
            <person name="Zheng L."/>
            <person name="Zhong F."/>
            <person name="Zhong W."/>
            <person name="Zhu S."/>
            <person name="Zhao S."/>
            <person name="Gilbert D."/>
            <person name="Baumhueter S."/>
            <person name="Spier G."/>
            <person name="Carter C."/>
            <person name="Cravchik A."/>
            <person name="Woodage T."/>
            <person name="Ali F."/>
            <person name="An H."/>
            <person name="Awe A."/>
            <person name="Baldwin D."/>
            <person name="Baden H."/>
            <person name="Barnstead M."/>
            <person name="Barrow I."/>
            <person name="Beeson K."/>
            <person name="Busam D."/>
            <person name="Carver A."/>
            <person name="Center A."/>
            <person name="Cheng M.L."/>
            <person name="Curry L."/>
            <person name="Danaher S."/>
            <person name="Davenport L."/>
            <person name="Desilets R."/>
            <person name="Dietz S."/>
            <person name="Dodson K."/>
            <person name="Doup L."/>
            <person name="Ferriera S."/>
            <person name="Garg N."/>
            <person name="Gluecksmann A."/>
            <person name="Hart B."/>
            <person name="Haynes J."/>
            <person name="Haynes C."/>
            <person name="Heiner C."/>
            <person name="Hladun S."/>
            <person name="Hostin D."/>
            <person name="Houck J."/>
            <person name="Howland T."/>
            <person name="Ibegwam C."/>
            <person name="Johnson J."/>
            <person name="Kalush F."/>
            <person name="Kline L."/>
            <person name="Koduru S."/>
            <person name="Love A."/>
            <person name="Mann F."/>
            <person name="May D."/>
            <person name="McCawley S."/>
            <person name="McIntosh T."/>
            <person name="McMullen I."/>
            <person name="Moy M."/>
            <person name="Moy L."/>
            <person name="Murphy B."/>
            <person name="Nelson K."/>
            <person name="Pfannkoch C."/>
            <person name="Pratts E."/>
            <person name="Puri V."/>
            <person name="Qureshi H."/>
            <person name="Reardon M."/>
            <person name="Rodriguez R."/>
            <person name="Rogers Y.H."/>
            <person name="Romblad D."/>
            <person name="Ruhfel B."/>
            <person name="Scott R."/>
            <person name="Sitter C."/>
            <person name="Smallwood M."/>
            <person name="Stewart E."/>
            <person name="Strong R."/>
            <person name="Suh E."/>
            <person name="Thomas R."/>
            <person name="Tint N.N."/>
            <person name="Tse S."/>
            <person name="Vech C."/>
            <person name="Wang G."/>
            <person name="Wetter J."/>
            <person name="Williams S."/>
            <person name="Williams M."/>
            <person name="Windsor S."/>
            <person name="Winn-Deen E."/>
            <person name="Wolfe K."/>
            <person name="Zaveri J."/>
            <person name="Zaveri K."/>
            <person name="Abril J.F."/>
            <person name="Guigo R."/>
            <person name="Campbell M.J."/>
            <person name="Sjolander K.V."/>
            <person name="Karlak B."/>
            <person name="Kejariwal A."/>
            <person name="Mi H."/>
            <person name="Lazareva B."/>
            <person name="Hatton T."/>
            <person name="Narechania A."/>
            <person name="Diemer K."/>
            <person name="Muruganujan A."/>
            <person name="Guo N."/>
            <person name="Sato S."/>
            <person name="Bafna V."/>
            <person name="Istrail S."/>
            <person name="Lippert R."/>
            <person name="Schwartz R."/>
            <person name="Walenz B."/>
            <person name="Yooseph S."/>
            <person name="Allen D."/>
            <person name="Basu A."/>
            <person name="Baxendale J."/>
            <person name="Blick L."/>
            <person name="Caminha M."/>
            <person name="Carnes-Stine J."/>
            <person name="Caulk P."/>
            <person name="Chiang Y.H."/>
            <person name="Coyne M."/>
            <person name="Dahlke C."/>
            <person name="Mays A."/>
            <person name="Dombroski M."/>
            <person name="Donnelly M."/>
            <person name="Ely D."/>
            <person name="Esparham S."/>
            <person name="Fosler C."/>
            <person name="Gire H."/>
            <person name="Glanowski S."/>
            <person name="Glasser K."/>
            <person name="Glodek A."/>
            <person name="Gorokhov M."/>
            <person name="Graham K."/>
            <person name="Gropman B."/>
            <person name="Harris M."/>
            <person name="Heil J."/>
            <person name="Henderson S."/>
            <person name="Hoover J."/>
            <person name="Jennings D."/>
            <person name="Jordan C."/>
            <person name="Jordan J."/>
            <person name="Kasha J."/>
            <person name="Kagan L."/>
            <person name="Kraft C."/>
            <person name="Levitsky A."/>
            <person name="Lewis M."/>
            <person name="Liu X."/>
            <person name="Lopez J."/>
            <person name="Ma D."/>
            <person name="Majoros W."/>
            <person name="McDaniel J."/>
            <person name="Murphy S."/>
            <person name="Newman M."/>
            <person name="Nguyen T."/>
            <person name="Nguyen N."/>
            <person name="Nodell M."/>
            <person name="Pan S."/>
            <person name="Peck J."/>
            <person name="Peterson M."/>
            <person name="Rowe W."/>
            <person name="Sanders R."/>
            <person name="Scott J."/>
            <person name="Simpson M."/>
            <person name="Smith T."/>
            <person name="Sprague A."/>
            <person name="Stockwell T."/>
            <person name="Turner R."/>
            <person name="Venter E."/>
            <person name="Wang M."/>
            <person name="Wen M."/>
            <person name="Wu D."/>
            <person name="Wu M."/>
            <person name="Xia A."/>
            <person name="Zandieh A."/>
            <person name="Zhu X."/>
        </authorList>
    </citation>
    <scope>NUCLEOTIDE SEQUENCE</scope>
</reference>
<feature type="non-terminal residue" evidence="1">
    <location>
        <position position="1"/>
    </location>
</feature>
<protein>
    <submittedName>
        <fullName evidence="2">HCG2033299</fullName>
    </submittedName>
</protein>
<organism evidence="1">
    <name type="scientific">Homo sapiens</name>
    <name type="common">Human</name>
    <dbReference type="NCBI Taxonomy" id="9606"/>
    <lineage>
        <taxon>Eukaryota</taxon>
        <taxon>Metazoa</taxon>
        <taxon>Chordata</taxon>
        <taxon>Craniata</taxon>
        <taxon>Vertebrata</taxon>
        <taxon>Euteleostomi</taxon>
        <taxon>Mammalia</taxon>
        <taxon>Eutheria</taxon>
        <taxon>Euarchontoglires</taxon>
        <taxon>Primates</taxon>
        <taxon>Haplorrhini</taxon>
        <taxon>Catarrhini</taxon>
        <taxon>Hominidae</taxon>
        <taxon>Homo</taxon>
    </lineage>
</organism>
<gene>
    <name evidence="2" type="ORF">hCG_2033299</name>
</gene>
<evidence type="ECO:0000313" key="1">
    <source>
        <dbReference type="EMBL" id="AAH17506.1"/>
    </source>
</evidence>
<dbReference type="EMBL" id="BC017506">
    <property type="protein sequence ID" value="AAH17506.1"/>
    <property type="molecule type" value="mRNA"/>
</dbReference>
<dbReference type="AlphaFoldDB" id="Q8WVV1"/>
<accession>Q8WVV1</accession>
<reference evidence="1" key="2">
    <citation type="submission" date="2001-11" db="EMBL/GenBank/DDBJ databases">
        <authorList>
            <person name="Strausberg R."/>
        </authorList>
    </citation>
    <scope>NUCLEOTIDE SEQUENCE</scope>
    <source>
        <tissue evidence="1">Muscle</tissue>
    </source>
</reference>
<dbReference type="EMBL" id="CH471059">
    <property type="protein sequence ID" value="EAX07644.1"/>
    <property type="molecule type" value="Genomic_DNA"/>
</dbReference>
<evidence type="ECO:0000313" key="2">
    <source>
        <dbReference type="EMBL" id="EAX07644.1"/>
    </source>
</evidence>
<proteinExistence type="evidence at transcript level"/>
<reference evidence="2" key="3">
    <citation type="submission" date="2005-09" db="EMBL/GenBank/DDBJ databases">
        <authorList>
            <person name="Mural R.J."/>
            <person name="Istrail S."/>
            <person name="Sutton G."/>
            <person name="Florea L."/>
            <person name="Halpern A.L."/>
            <person name="Mobarry C.M."/>
            <person name="Lippert R."/>
            <person name="Walenz B."/>
            <person name="Shatkay H."/>
            <person name="Dew I."/>
            <person name="Miller J.R."/>
            <person name="Flanigan M.J."/>
            <person name="Edwards N.J."/>
            <person name="Bolanos R."/>
            <person name="Fasulo D."/>
            <person name="Halldorsson B.V."/>
            <person name="Hannenhalli S."/>
            <person name="Turner R."/>
            <person name="Yooseph S."/>
            <person name="Lu F."/>
            <person name="Nusskern D.R."/>
            <person name="Shue B.C."/>
            <person name="Zheng X.H."/>
            <person name="Zhong F."/>
            <person name="Delcher A.L."/>
            <person name="Huson D.H."/>
            <person name="Kravitz S.A."/>
            <person name="Mouchard L."/>
            <person name="Reinert K."/>
            <person name="Remington K.A."/>
            <person name="Clark A.G."/>
            <person name="Waterman M.S."/>
            <person name="Eichler E.E."/>
            <person name="Adams M.D."/>
            <person name="Hunkapiller M.W."/>
            <person name="Myers E.W."/>
            <person name="Venter J.C."/>
        </authorList>
    </citation>
    <scope>NUCLEOTIDE SEQUENCE</scope>
</reference>
<sequence>RPAPFPILDPVCSLPYRYPAPSAEGQGPLAQ</sequence>
<name>Q8WVV1_HUMAN</name>